<dbReference type="GO" id="GO:0005829">
    <property type="term" value="C:cytosol"/>
    <property type="evidence" value="ECO:0007669"/>
    <property type="project" value="TreeGrafter"/>
</dbReference>
<dbReference type="PROSITE" id="PS50851">
    <property type="entry name" value="CHEW"/>
    <property type="match status" value="1"/>
</dbReference>
<dbReference type="PANTHER" id="PTHR22617:SF23">
    <property type="entry name" value="CHEMOTAXIS PROTEIN CHEW"/>
    <property type="match status" value="1"/>
</dbReference>
<protein>
    <submittedName>
        <fullName evidence="2">CheW protein</fullName>
    </submittedName>
</protein>
<dbReference type="SMART" id="SM00260">
    <property type="entry name" value="CheW"/>
    <property type="match status" value="1"/>
</dbReference>
<reference evidence="2" key="1">
    <citation type="journal article" date="2015" name="PeerJ">
        <title>First genomic representation of candidate bacterial phylum KSB3 points to enhanced environmental sensing as a trigger of wastewater bulking.</title>
        <authorList>
            <person name="Sekiguchi Y."/>
            <person name="Ohashi A."/>
            <person name="Parks D.H."/>
            <person name="Yamauchi T."/>
            <person name="Tyson G.W."/>
            <person name="Hugenholtz P."/>
        </authorList>
    </citation>
    <scope>NUCLEOTIDE SEQUENCE [LARGE SCALE GENOMIC DNA]</scope>
</reference>
<dbReference type="PANTHER" id="PTHR22617">
    <property type="entry name" value="CHEMOTAXIS SENSOR HISTIDINE KINASE-RELATED"/>
    <property type="match status" value="1"/>
</dbReference>
<feature type="domain" description="CheW-like" evidence="1">
    <location>
        <begin position="40"/>
        <end position="180"/>
    </location>
</feature>
<dbReference type="Gene3D" id="2.40.50.180">
    <property type="entry name" value="CheA-289, Domain 4"/>
    <property type="match status" value="1"/>
</dbReference>
<keyword evidence="3" id="KW-1185">Reference proteome</keyword>
<name>A0A081BLI3_9BACT</name>
<organism evidence="2">
    <name type="scientific">Candidatus Moduliflexus flocculans</name>
    <dbReference type="NCBI Taxonomy" id="1499966"/>
    <lineage>
        <taxon>Bacteria</taxon>
        <taxon>Candidatus Moduliflexota</taxon>
        <taxon>Candidatus Moduliflexia</taxon>
        <taxon>Candidatus Moduliflexales</taxon>
        <taxon>Candidatus Moduliflexaceae</taxon>
    </lineage>
</organism>
<sequence length="183" mass="20316">MKKDESSFRIAPELDDEPIEKMDILRQLKASNSSGIEEKRIRIVVVVLDKALFGIRVFSVREILKVPKMTWLPCAPDYVAGVIAIRGEVQAIINLKRLLHAGIGHLTAHSRIILVESGELTAGLIVDEMLDIIELPEQAVLPVLESSRLTTETFFDGNVNWNGRVISLLNIEAILQGVVVDQV</sequence>
<evidence type="ECO:0000259" key="1">
    <source>
        <dbReference type="PROSITE" id="PS50851"/>
    </source>
</evidence>
<proteinExistence type="predicted"/>
<dbReference type="InterPro" id="IPR039315">
    <property type="entry name" value="CheW"/>
</dbReference>
<dbReference type="EMBL" id="DF820457">
    <property type="protein sequence ID" value="GAK51249.1"/>
    <property type="molecule type" value="Genomic_DNA"/>
</dbReference>
<dbReference type="STRING" id="1499966.U14_02492"/>
<dbReference type="InterPro" id="IPR002545">
    <property type="entry name" value="CheW-lke_dom"/>
</dbReference>
<gene>
    <name evidence="2" type="ORF">U14_02492</name>
</gene>
<dbReference type="AlphaFoldDB" id="A0A081BLI3"/>
<accession>A0A081BLI3</accession>
<dbReference type="InterPro" id="IPR036061">
    <property type="entry name" value="CheW-like_dom_sf"/>
</dbReference>
<evidence type="ECO:0000313" key="3">
    <source>
        <dbReference type="Proteomes" id="UP000030700"/>
    </source>
</evidence>
<dbReference type="HOGENOM" id="CLU_048995_3_1_0"/>
<dbReference type="Pfam" id="PF01584">
    <property type="entry name" value="CheW"/>
    <property type="match status" value="1"/>
</dbReference>
<dbReference type="GO" id="GO:0007165">
    <property type="term" value="P:signal transduction"/>
    <property type="evidence" value="ECO:0007669"/>
    <property type="project" value="InterPro"/>
</dbReference>
<dbReference type="Gene3D" id="2.30.30.40">
    <property type="entry name" value="SH3 Domains"/>
    <property type="match status" value="1"/>
</dbReference>
<dbReference type="GO" id="GO:0006935">
    <property type="term" value="P:chemotaxis"/>
    <property type="evidence" value="ECO:0007669"/>
    <property type="project" value="InterPro"/>
</dbReference>
<dbReference type="SUPFAM" id="SSF50341">
    <property type="entry name" value="CheW-like"/>
    <property type="match status" value="1"/>
</dbReference>
<evidence type="ECO:0000313" key="2">
    <source>
        <dbReference type="EMBL" id="GAK51249.1"/>
    </source>
</evidence>
<dbReference type="Proteomes" id="UP000030700">
    <property type="component" value="Unassembled WGS sequence"/>
</dbReference>